<keyword evidence="3" id="KW-1185">Reference proteome</keyword>
<reference evidence="2" key="1">
    <citation type="submission" date="2022-11" db="EMBL/GenBank/DDBJ databases">
        <authorList>
            <person name="Petersen C."/>
        </authorList>
    </citation>
    <scope>NUCLEOTIDE SEQUENCE</scope>
    <source>
        <strain evidence="2">IBT 34128</strain>
    </source>
</reference>
<evidence type="ECO:0000256" key="1">
    <source>
        <dbReference type="SAM" id="MobiDB-lite"/>
    </source>
</evidence>
<dbReference type="RefSeq" id="XP_056512821.1">
    <property type="nucleotide sequence ID" value="XM_056654794.1"/>
</dbReference>
<organism evidence="2 3">
    <name type="scientific">Penicillium alfredii</name>
    <dbReference type="NCBI Taxonomy" id="1506179"/>
    <lineage>
        <taxon>Eukaryota</taxon>
        <taxon>Fungi</taxon>
        <taxon>Dikarya</taxon>
        <taxon>Ascomycota</taxon>
        <taxon>Pezizomycotina</taxon>
        <taxon>Eurotiomycetes</taxon>
        <taxon>Eurotiomycetidae</taxon>
        <taxon>Eurotiales</taxon>
        <taxon>Aspergillaceae</taxon>
        <taxon>Penicillium</taxon>
    </lineage>
</organism>
<feature type="compositionally biased region" description="Polar residues" evidence="1">
    <location>
        <begin position="43"/>
        <end position="57"/>
    </location>
</feature>
<gene>
    <name evidence="2" type="ORF">NUU61_004212</name>
</gene>
<feature type="region of interest" description="Disordered" evidence="1">
    <location>
        <begin position="43"/>
        <end position="72"/>
    </location>
</feature>
<name>A0A9W9FL29_9EURO</name>
<evidence type="ECO:0000313" key="2">
    <source>
        <dbReference type="EMBL" id="KAJ5101990.1"/>
    </source>
</evidence>
<dbReference type="GeneID" id="81393962"/>
<reference evidence="2" key="2">
    <citation type="journal article" date="2023" name="IMA Fungus">
        <title>Comparative genomic study of the Penicillium genus elucidates a diverse pangenome and 15 lateral gene transfer events.</title>
        <authorList>
            <person name="Petersen C."/>
            <person name="Sorensen T."/>
            <person name="Nielsen M.R."/>
            <person name="Sondergaard T.E."/>
            <person name="Sorensen J.L."/>
            <person name="Fitzpatrick D.A."/>
            <person name="Frisvad J.C."/>
            <person name="Nielsen K.L."/>
        </authorList>
    </citation>
    <scope>NUCLEOTIDE SEQUENCE</scope>
    <source>
        <strain evidence="2">IBT 34128</strain>
    </source>
</reference>
<dbReference type="AlphaFoldDB" id="A0A9W9FL29"/>
<dbReference type="Proteomes" id="UP001141434">
    <property type="component" value="Unassembled WGS sequence"/>
</dbReference>
<accession>A0A9W9FL29</accession>
<dbReference type="EMBL" id="JAPMSZ010000005">
    <property type="protein sequence ID" value="KAJ5101990.1"/>
    <property type="molecule type" value="Genomic_DNA"/>
</dbReference>
<evidence type="ECO:0000313" key="3">
    <source>
        <dbReference type="Proteomes" id="UP001141434"/>
    </source>
</evidence>
<sequence>MSSRGDPDCALPGTSAEFLSLGEQLCFVLGPEVYEEVVNSNPYADSDEQASPATSIGTPGHTALPEPSPTSIFTQPIHSKSREELGPGVEFWSFPPDDAIRSLIPKRLNVPIKEGHDHLPKVETSEISKRTLSRVASFDYSETRKKKSQSGGTLESIREVDAPVLDETSPQIEGTHKKLFGKNGWLEGPRDVNRALSTKHNSNSLRELGKRIKQQLAELVRACLTSLFKGYIPFLTFFSQTVDVTKTTPSSSTKMTHETTAPITLDPTAQSKLYSELECMVCNTANDFLMQQYYDGRISSESIRKTNAFWGSKNRPRVTEFRFDQATQREIIMANRRMLNFTGEYITNPILMHSNLRNWKAIAREMSIRTFCLPDSAIRKHLHDIRKLLEMLNAPLPTLEAFHAINVRTQEQMMDGLKQGRGSKLSFAY</sequence>
<dbReference type="OrthoDB" id="5229017at2759"/>
<protein>
    <submittedName>
        <fullName evidence="2">Uncharacterized protein</fullName>
    </submittedName>
</protein>
<proteinExistence type="predicted"/>
<comment type="caution">
    <text evidence="2">The sequence shown here is derived from an EMBL/GenBank/DDBJ whole genome shotgun (WGS) entry which is preliminary data.</text>
</comment>
<feature type="region of interest" description="Disordered" evidence="1">
    <location>
        <begin position="138"/>
        <end position="159"/>
    </location>
</feature>